<comment type="caution">
    <text evidence="2">The sequence shown here is derived from an EMBL/GenBank/DDBJ whole genome shotgun (WGS) entry which is preliminary data.</text>
</comment>
<protein>
    <submittedName>
        <fullName evidence="2">Uncharacterized protein</fullName>
    </submittedName>
</protein>
<feature type="compositionally biased region" description="Polar residues" evidence="1">
    <location>
        <begin position="250"/>
        <end position="263"/>
    </location>
</feature>
<organism evidence="2 3">
    <name type="scientific">Mucuna pruriens</name>
    <name type="common">Velvet bean</name>
    <name type="synonym">Dolichos pruriens</name>
    <dbReference type="NCBI Taxonomy" id="157652"/>
    <lineage>
        <taxon>Eukaryota</taxon>
        <taxon>Viridiplantae</taxon>
        <taxon>Streptophyta</taxon>
        <taxon>Embryophyta</taxon>
        <taxon>Tracheophyta</taxon>
        <taxon>Spermatophyta</taxon>
        <taxon>Magnoliopsida</taxon>
        <taxon>eudicotyledons</taxon>
        <taxon>Gunneridae</taxon>
        <taxon>Pentapetalae</taxon>
        <taxon>rosids</taxon>
        <taxon>fabids</taxon>
        <taxon>Fabales</taxon>
        <taxon>Fabaceae</taxon>
        <taxon>Papilionoideae</taxon>
        <taxon>50 kb inversion clade</taxon>
        <taxon>NPAAA clade</taxon>
        <taxon>indigoferoid/millettioid clade</taxon>
        <taxon>Phaseoleae</taxon>
        <taxon>Mucuna</taxon>
    </lineage>
</organism>
<name>A0A371EYM3_MUCPR</name>
<dbReference type="PANTHER" id="PTHR33167">
    <property type="entry name" value="TRANSCRIPTION FACTOR, PUTATIVE (DUF863)-RELATED"/>
    <property type="match status" value="1"/>
</dbReference>
<dbReference type="InterPro" id="IPR008581">
    <property type="entry name" value="DUF863_pln"/>
</dbReference>
<evidence type="ECO:0000313" key="2">
    <source>
        <dbReference type="EMBL" id="RDX71138.1"/>
    </source>
</evidence>
<sequence length="1174" mass="130430">MVKREEERERERGVMKKQRIKRDRMLTNFMSLFLEGQNRGWLAFARIILVNGPDPALSDGTHPASHYLALEFSELATTWHYPRLITMVERMGTKVQNFPGYYSMRDLNEESSSCGWPLFYGDKSLTNGQYYNNYLPNSTTDACSVYDKDVVKRMMLEHEAVFKNQVYELHRLYRIQSDLMNELKRKELYRNQIPVDASFSPGPMTSQVTIEDRQKWHISGFPLGNSNCAQTSVSGVEGIHSPLGSMKGISKQTSPFPSPNGCSSKDVEVLESRPSKARRKMFDLHLPADEYIDTEESEKLSDERISDPSFFLPDRNCKNGKEGDAKLFCGNGGKTGSQEDTSRSEQSLRRRNGLADLNEPVQVEETYNSPYVHLQDLSRNPCQGATECSDLSVAAKQKSQLFGLSREQLLNSHHVTDSWAHNSGYLENNGSGKGWYPSVAESGQVKSSTQPVPQVLKLEKSPLSSQTIHDALSKGRESASDYLNGGNKADMRREKTVNDLRIGDKNHEYSINKHPESVVPLHRPGLFAAAPSSDLSKSWSHSASSWEMANSSLSQKLMSIQTPPCLNASGALDRTSQSHQSNGILEDRWPLNINSKPSQGFQCDVPKQNGFYPGSSSMSKEPSTNISSISYDYLNQNNDCKIIPNPFINNGSSKSSKGSNSNCNGMKSGKEIDLNVLLPNGSSNNLVPQSGVGIMDGEQKNEDHHAVLPWLRGKATCKNEAQNTAGEAGLFHAASLSNKDEIGKGPGGKLMHNVTSVLCSRNIEPRRTELHESSSNKKILGVPIFDMPHISPKKLSPIAYPYVSNHNPSDLVVENKKKQILDINLPCDDVVELDKETYTGTISKTRSPTAEADSRNQIDLNLIVRDDEGSDDEGSFTTTPSDNVKMKAEIDLEALPVPETEEDAVPKEKQLETSLASPQVTQDIVEQPKDDELMTNAAEAIIVLSSLSFDQGDSVIVNSPSESPKVDVLSWFADVVFSCKEGKCSRERDGEHNEERSSEGMDYFEAMTLNLPETKEEDYMPKPLVPDNFKVEEITALLPTRTRKGPARRGRQRRDFQRDILPGLTSLSRHEVTEDLQTFGGLMRATGYSWHSGLTRRSSARNGSGRGRRRVQVAPSPPTPPVVATNETSTPLMQQLNNIEVGLEDRSLTGWGKTTRRPRRQRCPAGNPPLIPLT</sequence>
<evidence type="ECO:0000256" key="1">
    <source>
        <dbReference type="SAM" id="MobiDB-lite"/>
    </source>
</evidence>
<dbReference type="Pfam" id="PF05904">
    <property type="entry name" value="DUF863"/>
    <property type="match status" value="1"/>
</dbReference>
<feature type="region of interest" description="Disordered" evidence="1">
    <location>
        <begin position="1147"/>
        <end position="1174"/>
    </location>
</feature>
<accession>A0A371EYM3</accession>
<dbReference type="Proteomes" id="UP000257109">
    <property type="component" value="Unassembled WGS sequence"/>
</dbReference>
<dbReference type="EMBL" id="QJKJ01011450">
    <property type="protein sequence ID" value="RDX71138.1"/>
    <property type="molecule type" value="Genomic_DNA"/>
</dbReference>
<proteinExistence type="predicted"/>
<feature type="region of interest" description="Disordered" evidence="1">
    <location>
        <begin position="461"/>
        <end position="487"/>
    </location>
</feature>
<feature type="region of interest" description="Disordered" evidence="1">
    <location>
        <begin position="1093"/>
        <end position="1132"/>
    </location>
</feature>
<feature type="region of interest" description="Disordered" evidence="1">
    <location>
        <begin position="248"/>
        <end position="268"/>
    </location>
</feature>
<reference evidence="2" key="1">
    <citation type="submission" date="2018-05" db="EMBL/GenBank/DDBJ databases">
        <title>Draft genome of Mucuna pruriens seed.</title>
        <authorList>
            <person name="Nnadi N.E."/>
            <person name="Vos R."/>
            <person name="Hasami M.H."/>
            <person name="Devisetty U.K."/>
            <person name="Aguiy J.C."/>
        </authorList>
    </citation>
    <scope>NUCLEOTIDE SEQUENCE [LARGE SCALE GENOMIC DNA]</scope>
    <source>
        <strain evidence="2">JCA_2017</strain>
    </source>
</reference>
<feature type="region of interest" description="Disordered" evidence="1">
    <location>
        <begin position="328"/>
        <end position="353"/>
    </location>
</feature>
<feature type="non-terminal residue" evidence="2">
    <location>
        <position position="1"/>
    </location>
</feature>
<keyword evidence="3" id="KW-1185">Reference proteome</keyword>
<dbReference type="AlphaFoldDB" id="A0A371EYM3"/>
<dbReference type="PANTHER" id="PTHR33167:SF37">
    <property type="entry name" value="DUF863 FAMILY PROTEIN"/>
    <property type="match status" value="1"/>
</dbReference>
<gene>
    <name evidence="2" type="ORF">CR513_49542</name>
</gene>
<dbReference type="STRING" id="157652.A0A371EYM3"/>
<evidence type="ECO:0000313" key="3">
    <source>
        <dbReference type="Proteomes" id="UP000257109"/>
    </source>
</evidence>
<dbReference type="OrthoDB" id="630817at2759"/>